<dbReference type="PANTHER" id="PTHR43377:SF1">
    <property type="entry name" value="BILIVERDIN REDUCTASE A"/>
    <property type="match status" value="1"/>
</dbReference>
<dbReference type="InterPro" id="IPR051450">
    <property type="entry name" value="Gfo/Idh/MocA_Oxidoreductases"/>
</dbReference>
<dbReference type="Proteomes" id="UP000316092">
    <property type="component" value="Unassembled WGS sequence"/>
</dbReference>
<dbReference type="InterPro" id="IPR000683">
    <property type="entry name" value="Gfo/Idh/MocA-like_OxRdtase_N"/>
</dbReference>
<dbReference type="InterPro" id="IPR055170">
    <property type="entry name" value="GFO_IDH_MocA-like_dom"/>
</dbReference>
<dbReference type="EMBL" id="VKDB01000030">
    <property type="protein sequence ID" value="TSA80361.1"/>
    <property type="molecule type" value="Genomic_DNA"/>
</dbReference>
<dbReference type="InterPro" id="IPR036291">
    <property type="entry name" value="NAD(P)-bd_dom_sf"/>
</dbReference>
<dbReference type="Gene3D" id="3.40.50.720">
    <property type="entry name" value="NAD(P)-binding Rossmann-like Domain"/>
    <property type="match status" value="1"/>
</dbReference>
<dbReference type="GO" id="GO:0000166">
    <property type="term" value="F:nucleotide binding"/>
    <property type="evidence" value="ECO:0007669"/>
    <property type="project" value="InterPro"/>
</dbReference>
<protein>
    <submittedName>
        <fullName evidence="3">Gfo/Idh/MocA family oxidoreductase</fullName>
    </submittedName>
</protein>
<dbReference type="SUPFAM" id="SSF51735">
    <property type="entry name" value="NAD(P)-binding Rossmann-fold domains"/>
    <property type="match status" value="1"/>
</dbReference>
<feature type="domain" description="Gfo/Idh/MocA-like oxidoreductase N-terminal" evidence="1">
    <location>
        <begin position="12"/>
        <end position="126"/>
    </location>
</feature>
<dbReference type="Pfam" id="PF22725">
    <property type="entry name" value="GFO_IDH_MocA_C3"/>
    <property type="match status" value="1"/>
</dbReference>
<feature type="domain" description="GFO/IDH/MocA-like oxidoreductase" evidence="2">
    <location>
        <begin position="134"/>
        <end position="249"/>
    </location>
</feature>
<organism evidence="3 4">
    <name type="scientific">Deinococcus detaillensis</name>
    <dbReference type="NCBI Taxonomy" id="2592048"/>
    <lineage>
        <taxon>Bacteria</taxon>
        <taxon>Thermotogati</taxon>
        <taxon>Deinococcota</taxon>
        <taxon>Deinococci</taxon>
        <taxon>Deinococcales</taxon>
        <taxon>Deinococcaceae</taxon>
        <taxon>Deinococcus</taxon>
    </lineage>
</organism>
<name>A0A553UK08_9DEIO</name>
<evidence type="ECO:0000259" key="2">
    <source>
        <dbReference type="Pfam" id="PF22725"/>
    </source>
</evidence>
<reference evidence="3 4" key="1">
    <citation type="submission" date="2019-07" db="EMBL/GenBank/DDBJ databases">
        <title>Deinococcus detaillus sp. nov., isolated from humus soil in Antarctica.</title>
        <authorList>
            <person name="Zhang K."/>
        </authorList>
    </citation>
    <scope>NUCLEOTIDE SEQUENCE [LARGE SCALE GENOMIC DNA]</scope>
    <source>
        <strain evidence="3 4">H1</strain>
    </source>
</reference>
<sequence>MTGQAPRPPRTLRVGLIGAGLMGQTHAEAWKRVPGALVANLALDGHAKALGERHGLKGYDTLQDLLAAVDVVDVCTPTPTHRELTLAAAEAECHVICEKPAALSVADALEMQRACEANGVRLFVAHVLRFFPQYRAVKARFERGDFGAPRVLRLSRVSTPPTVGSWLLHEEKSGGVPMDLMVHDLDYARWIAGDVERVYAVQTRQAGKVMVQATLSHSGGAISLVEAGWAAPEGVFRTALDVAGTLGTAEWNSDAPAPLRRHGPALLLGQLGATLPALDGDPYGDQLSHAYAALRGGTPFLVSADDAVAAVALGQAVQQSVDSGKAVKPQRWK</sequence>
<dbReference type="SUPFAM" id="SSF55347">
    <property type="entry name" value="Glyceraldehyde-3-phosphate dehydrogenase-like, C-terminal domain"/>
    <property type="match status" value="1"/>
</dbReference>
<evidence type="ECO:0000313" key="4">
    <source>
        <dbReference type="Proteomes" id="UP000316092"/>
    </source>
</evidence>
<dbReference type="Pfam" id="PF01408">
    <property type="entry name" value="GFO_IDH_MocA"/>
    <property type="match status" value="1"/>
</dbReference>
<evidence type="ECO:0000259" key="1">
    <source>
        <dbReference type="Pfam" id="PF01408"/>
    </source>
</evidence>
<dbReference type="PANTHER" id="PTHR43377">
    <property type="entry name" value="BILIVERDIN REDUCTASE A"/>
    <property type="match status" value="1"/>
</dbReference>
<comment type="caution">
    <text evidence="3">The sequence shown here is derived from an EMBL/GenBank/DDBJ whole genome shotgun (WGS) entry which is preliminary data.</text>
</comment>
<dbReference type="AlphaFoldDB" id="A0A553UK08"/>
<dbReference type="RefSeq" id="WP_143721930.1">
    <property type="nucleotide sequence ID" value="NZ_VKDB01000030.1"/>
</dbReference>
<gene>
    <name evidence="3" type="ORF">FNU79_16680</name>
</gene>
<evidence type="ECO:0000313" key="3">
    <source>
        <dbReference type="EMBL" id="TSA80361.1"/>
    </source>
</evidence>
<keyword evidence="4" id="KW-1185">Reference proteome</keyword>
<dbReference type="Gene3D" id="3.30.360.10">
    <property type="entry name" value="Dihydrodipicolinate Reductase, domain 2"/>
    <property type="match status" value="1"/>
</dbReference>
<proteinExistence type="predicted"/>
<accession>A0A553UK08</accession>
<dbReference type="OrthoDB" id="9815825at2"/>